<evidence type="ECO:0000256" key="9">
    <source>
        <dbReference type="SAM" id="Phobius"/>
    </source>
</evidence>
<evidence type="ECO:0000256" key="5">
    <source>
        <dbReference type="ARBA" id="ARBA00022741"/>
    </source>
</evidence>
<organism evidence="12 13">
    <name type="scientific">Flavobacterium arcticum</name>
    <dbReference type="NCBI Taxonomy" id="1784713"/>
    <lineage>
        <taxon>Bacteria</taxon>
        <taxon>Pseudomonadati</taxon>
        <taxon>Bacteroidota</taxon>
        <taxon>Flavobacteriia</taxon>
        <taxon>Flavobacteriales</taxon>
        <taxon>Flavobacteriaceae</taxon>
        <taxon>Flavobacterium</taxon>
    </lineage>
</organism>
<evidence type="ECO:0000256" key="6">
    <source>
        <dbReference type="ARBA" id="ARBA00022777"/>
    </source>
</evidence>
<keyword evidence="8" id="KW-0902">Two-component regulatory system</keyword>
<keyword evidence="7" id="KW-0067">ATP-binding</keyword>
<evidence type="ECO:0000259" key="10">
    <source>
        <dbReference type="Pfam" id="PF02518"/>
    </source>
</evidence>
<evidence type="ECO:0000256" key="3">
    <source>
        <dbReference type="ARBA" id="ARBA00022553"/>
    </source>
</evidence>
<dbReference type="PANTHER" id="PTHR24421:SF10">
    <property type="entry name" value="NITRATE_NITRITE SENSOR PROTEIN NARQ"/>
    <property type="match status" value="1"/>
</dbReference>
<dbReference type="GO" id="GO:0000155">
    <property type="term" value="F:phosphorelay sensor kinase activity"/>
    <property type="evidence" value="ECO:0007669"/>
    <property type="project" value="InterPro"/>
</dbReference>
<dbReference type="PANTHER" id="PTHR24421">
    <property type="entry name" value="NITRATE/NITRITE SENSOR PROTEIN NARX-RELATED"/>
    <property type="match status" value="1"/>
</dbReference>
<evidence type="ECO:0000256" key="1">
    <source>
        <dbReference type="ARBA" id="ARBA00000085"/>
    </source>
</evidence>
<dbReference type="RefSeq" id="WP_114678147.1">
    <property type="nucleotide sequence ID" value="NZ_CP031188.1"/>
</dbReference>
<evidence type="ECO:0000256" key="2">
    <source>
        <dbReference type="ARBA" id="ARBA00012438"/>
    </source>
</evidence>
<dbReference type="EC" id="2.7.13.3" evidence="2"/>
<dbReference type="GO" id="GO:0016020">
    <property type="term" value="C:membrane"/>
    <property type="evidence" value="ECO:0007669"/>
    <property type="project" value="InterPro"/>
</dbReference>
<dbReference type="Pfam" id="PF02518">
    <property type="entry name" value="HATPase_c"/>
    <property type="match status" value="1"/>
</dbReference>
<dbReference type="GO" id="GO:0005524">
    <property type="term" value="F:ATP binding"/>
    <property type="evidence" value="ECO:0007669"/>
    <property type="project" value="UniProtKB-KW"/>
</dbReference>
<feature type="domain" description="Signal transduction histidine kinase subgroup 3 dimerisation and phosphoacceptor" evidence="11">
    <location>
        <begin position="70"/>
        <end position="136"/>
    </location>
</feature>
<feature type="domain" description="Histidine kinase/HSP90-like ATPase" evidence="10">
    <location>
        <begin position="176"/>
        <end position="264"/>
    </location>
</feature>
<dbReference type="Gene3D" id="1.20.5.1930">
    <property type="match status" value="1"/>
</dbReference>
<dbReference type="Proteomes" id="UP000253951">
    <property type="component" value="Chromosome"/>
</dbReference>
<dbReference type="KEGG" id="fat:DVK85_09150"/>
<keyword evidence="9" id="KW-0472">Membrane</keyword>
<gene>
    <name evidence="12" type="ORF">DVK85_09150</name>
</gene>
<evidence type="ECO:0000256" key="7">
    <source>
        <dbReference type="ARBA" id="ARBA00022840"/>
    </source>
</evidence>
<evidence type="ECO:0000256" key="8">
    <source>
        <dbReference type="ARBA" id="ARBA00023012"/>
    </source>
</evidence>
<keyword evidence="3" id="KW-0597">Phosphoprotein</keyword>
<dbReference type="InterPro" id="IPR003594">
    <property type="entry name" value="HATPase_dom"/>
</dbReference>
<dbReference type="AlphaFoldDB" id="A0A345HCS9"/>
<dbReference type="InterPro" id="IPR036890">
    <property type="entry name" value="HATPase_C_sf"/>
</dbReference>
<dbReference type="NCBIfam" id="TIGR01167">
    <property type="entry name" value="LPXTG_anchor"/>
    <property type="match status" value="1"/>
</dbReference>
<evidence type="ECO:0000259" key="11">
    <source>
        <dbReference type="Pfam" id="PF07730"/>
    </source>
</evidence>
<keyword evidence="6 12" id="KW-0418">Kinase</keyword>
<dbReference type="InterPro" id="IPR011712">
    <property type="entry name" value="Sig_transdc_His_kin_sub3_dim/P"/>
</dbReference>
<sequence length="267" mass="30730">MEKNVLPQTNETGTIIIYVIFLMLFMGIVLLLFFYFSKKKIIQKELEKKDLELEYQKELLQATLLVQEEERQRIARDLHDDISSKLNIVSLNSHLLTTPNLSEIEVAEITDNIVKLVAKALENSRKIAHDLLPPVLEKFGLNAGLEELYFEYNSNKITTIISENNACFDDIEPDKQLHIFRIVQELINNSVRHGKASKITILFEENNNIIQCKYNDDGRGFDIKSIKNKKGLGMKNIEHRIFFLRGAITIDSVINKGTQITFNFSSL</sequence>
<name>A0A345HCS9_9FLAO</name>
<dbReference type="GO" id="GO:0046983">
    <property type="term" value="F:protein dimerization activity"/>
    <property type="evidence" value="ECO:0007669"/>
    <property type="project" value="InterPro"/>
</dbReference>
<dbReference type="CDD" id="cd16917">
    <property type="entry name" value="HATPase_UhpB-NarQ-NarX-like"/>
    <property type="match status" value="1"/>
</dbReference>
<evidence type="ECO:0000256" key="4">
    <source>
        <dbReference type="ARBA" id="ARBA00022679"/>
    </source>
</evidence>
<evidence type="ECO:0000313" key="12">
    <source>
        <dbReference type="EMBL" id="AXG74389.1"/>
    </source>
</evidence>
<keyword evidence="9" id="KW-0812">Transmembrane</keyword>
<comment type="catalytic activity">
    <reaction evidence="1">
        <text>ATP + protein L-histidine = ADP + protein N-phospho-L-histidine.</text>
        <dbReference type="EC" id="2.7.13.3"/>
    </reaction>
</comment>
<dbReference type="InterPro" id="IPR050482">
    <property type="entry name" value="Sensor_HK_TwoCompSys"/>
</dbReference>
<dbReference type="EMBL" id="CP031188">
    <property type="protein sequence ID" value="AXG74389.1"/>
    <property type="molecule type" value="Genomic_DNA"/>
</dbReference>
<dbReference type="Gene3D" id="3.30.565.10">
    <property type="entry name" value="Histidine kinase-like ATPase, C-terminal domain"/>
    <property type="match status" value="1"/>
</dbReference>
<dbReference type="Pfam" id="PF07730">
    <property type="entry name" value="HisKA_3"/>
    <property type="match status" value="1"/>
</dbReference>
<keyword evidence="9" id="KW-1133">Transmembrane helix</keyword>
<protein>
    <recommendedName>
        <fullName evidence="2">histidine kinase</fullName>
        <ecNumber evidence="2">2.7.13.3</ecNumber>
    </recommendedName>
</protein>
<evidence type="ECO:0000313" key="13">
    <source>
        <dbReference type="Proteomes" id="UP000253951"/>
    </source>
</evidence>
<keyword evidence="5" id="KW-0547">Nucleotide-binding</keyword>
<reference evidence="12 13" key="1">
    <citation type="submission" date="2018-07" db="EMBL/GenBank/DDBJ databases">
        <title>Complete genome sequence of Flavobacterium arcticum type strain SM1502T.</title>
        <authorList>
            <person name="Li Y."/>
            <person name="Li D.-D."/>
        </authorList>
    </citation>
    <scope>NUCLEOTIDE SEQUENCE [LARGE SCALE GENOMIC DNA]</scope>
    <source>
        <strain evidence="12 13">SM1502</strain>
    </source>
</reference>
<feature type="transmembrane region" description="Helical" evidence="9">
    <location>
        <begin position="15"/>
        <end position="36"/>
    </location>
</feature>
<proteinExistence type="predicted"/>
<dbReference type="OrthoDB" id="9778366at2"/>
<keyword evidence="4" id="KW-0808">Transferase</keyword>
<keyword evidence="13" id="KW-1185">Reference proteome</keyword>
<dbReference type="SUPFAM" id="SSF55874">
    <property type="entry name" value="ATPase domain of HSP90 chaperone/DNA topoisomerase II/histidine kinase"/>
    <property type="match status" value="1"/>
</dbReference>
<accession>A0A345HCS9</accession>